<evidence type="ECO:0000256" key="3">
    <source>
        <dbReference type="ARBA" id="ARBA00022645"/>
    </source>
</evidence>
<comment type="caution">
    <text evidence="15">The sequence shown here is derived from an EMBL/GenBank/DDBJ whole genome shotgun (WGS) entry which is preliminary data.</text>
</comment>
<evidence type="ECO:0000313" key="16">
    <source>
        <dbReference type="Proteomes" id="UP000664417"/>
    </source>
</evidence>
<evidence type="ECO:0000256" key="6">
    <source>
        <dbReference type="ARBA" id="ARBA00022729"/>
    </source>
</evidence>
<keyword evidence="8" id="KW-0862">Zinc</keyword>
<evidence type="ECO:0000256" key="4">
    <source>
        <dbReference type="ARBA" id="ARBA00022670"/>
    </source>
</evidence>
<evidence type="ECO:0000256" key="12">
    <source>
        <dbReference type="PROSITE-ProRule" id="PRU01379"/>
    </source>
</evidence>
<dbReference type="PANTHER" id="PTHR11705:SF119">
    <property type="entry name" value="OS02G0119300 PROTEIN"/>
    <property type="match status" value="1"/>
</dbReference>
<dbReference type="Proteomes" id="UP000664417">
    <property type="component" value="Unassembled WGS sequence"/>
</dbReference>
<name>A0A8J7QBN2_9BACT</name>
<keyword evidence="5" id="KW-0479">Metal-binding</keyword>
<dbReference type="GO" id="GO:0008270">
    <property type="term" value="F:zinc ion binding"/>
    <property type="evidence" value="ECO:0007669"/>
    <property type="project" value="InterPro"/>
</dbReference>
<dbReference type="Pfam" id="PF00246">
    <property type="entry name" value="Peptidase_M14"/>
    <property type="match status" value="1"/>
</dbReference>
<dbReference type="SMART" id="SM00631">
    <property type="entry name" value="Zn_pept"/>
    <property type="match status" value="1"/>
</dbReference>
<keyword evidence="3" id="KW-0121">Carboxypeptidase</keyword>
<gene>
    <name evidence="15" type="ORF">J3U88_19805</name>
</gene>
<evidence type="ECO:0000256" key="10">
    <source>
        <dbReference type="ARBA" id="ARBA00050859"/>
    </source>
</evidence>
<evidence type="ECO:0000256" key="7">
    <source>
        <dbReference type="ARBA" id="ARBA00022801"/>
    </source>
</evidence>
<evidence type="ECO:0000256" key="8">
    <source>
        <dbReference type="ARBA" id="ARBA00022833"/>
    </source>
</evidence>
<evidence type="ECO:0000256" key="9">
    <source>
        <dbReference type="ARBA" id="ARBA00023049"/>
    </source>
</evidence>
<organism evidence="15 16">
    <name type="scientific">Acanthopleuribacter pedis</name>
    <dbReference type="NCBI Taxonomy" id="442870"/>
    <lineage>
        <taxon>Bacteria</taxon>
        <taxon>Pseudomonadati</taxon>
        <taxon>Acidobacteriota</taxon>
        <taxon>Holophagae</taxon>
        <taxon>Acanthopleuribacterales</taxon>
        <taxon>Acanthopleuribacteraceae</taxon>
        <taxon>Acanthopleuribacter</taxon>
    </lineage>
</organism>
<proteinExistence type="inferred from homology"/>
<keyword evidence="4" id="KW-0645">Protease</keyword>
<dbReference type="RefSeq" id="WP_207860687.1">
    <property type="nucleotide sequence ID" value="NZ_JAFREP010000019.1"/>
</dbReference>
<sequence>MRHFFCAILPFVLVLSLSAQESPEVVWSARVFWADQAELQALAAMVEPVDVRREEGTATVIVDRRQINRLRRAGFRLSLERVVNPVIQPHQKGEGGIVGFPCYPTVDETYALLDQWAAAYPDLVQVIDIGDSWEKQFEGGGDDLRVLKITGRNGVENKAPWFAMGALHAREYTTAALLTRFAEELLTGYGEDPNITWQLDHGVFHFLLIANPDGRRRAEQALFWRKNADNDYCTGSNFRGIDLNRNFTFQWGCCFGSSGVPCDETFRGPEAGSEPEIQALTDYVRMHFPDNRGPDIGDGVAPDAAGVFLDIHSYGRFVLWPFGYSQVDSADNAVLQRLGRKFAFFNGYSPEKASASFVTDGTSDDWAYGELGLAAFTFELGTSFFQPCEDFENTILPDNLAALRYSARVARAPFSMPGGPDVIALNLARTVVLPGDTILITATADDTRFSTRNGAEPSAVVTSVRLTVDTPPWLTDGDTPTFDAADGTFDSAVESVVLSWSPPPLTPGRHTVFVQARDADGDWGPVSAAFISYRAVAADQLTAWPEQVKVTDMVAALNALEE</sequence>
<evidence type="ECO:0000256" key="11">
    <source>
        <dbReference type="ARBA" id="ARBA00066554"/>
    </source>
</evidence>
<comment type="similarity">
    <text evidence="2 12">Belongs to the peptidase M14 family.</text>
</comment>
<feature type="active site" description="Proton donor/acceptor" evidence="12">
    <location>
        <position position="379"/>
    </location>
</feature>
<dbReference type="GO" id="GO:0005615">
    <property type="term" value="C:extracellular space"/>
    <property type="evidence" value="ECO:0007669"/>
    <property type="project" value="TreeGrafter"/>
</dbReference>
<dbReference type="AlphaFoldDB" id="A0A8J7QBN2"/>
<keyword evidence="7" id="KW-0378">Hydrolase</keyword>
<evidence type="ECO:0000256" key="13">
    <source>
        <dbReference type="SAM" id="SignalP"/>
    </source>
</evidence>
<comment type="cofactor">
    <cofactor evidence="1">
        <name>Zn(2+)</name>
        <dbReference type="ChEBI" id="CHEBI:29105"/>
    </cofactor>
</comment>
<keyword evidence="9" id="KW-0482">Metalloprotease</keyword>
<feature type="signal peptide" evidence="13">
    <location>
        <begin position="1"/>
        <end position="21"/>
    </location>
</feature>
<evidence type="ECO:0000256" key="2">
    <source>
        <dbReference type="ARBA" id="ARBA00005988"/>
    </source>
</evidence>
<keyword evidence="6 13" id="KW-0732">Signal</keyword>
<keyword evidence="16" id="KW-1185">Reference proteome</keyword>
<accession>A0A8J7QBN2</accession>
<evidence type="ECO:0000256" key="5">
    <source>
        <dbReference type="ARBA" id="ARBA00022723"/>
    </source>
</evidence>
<evidence type="ECO:0000259" key="14">
    <source>
        <dbReference type="PROSITE" id="PS52035"/>
    </source>
</evidence>
<feature type="domain" description="Peptidase M14" evidence="14">
    <location>
        <begin position="102"/>
        <end position="409"/>
    </location>
</feature>
<dbReference type="FunFam" id="3.40.630.10:FF:000084">
    <property type="entry name" value="Carboxypeptidase B2"/>
    <property type="match status" value="1"/>
</dbReference>
<dbReference type="PANTHER" id="PTHR11705">
    <property type="entry name" value="PROTEASE FAMILY M14 CARBOXYPEPTIDASE A,B"/>
    <property type="match status" value="1"/>
</dbReference>
<protein>
    <recommendedName>
        <fullName evidence="11">carboxypeptidase T</fullName>
        <ecNumber evidence="11">3.4.17.18</ecNumber>
    </recommendedName>
</protein>
<dbReference type="EMBL" id="JAFREP010000019">
    <property type="protein sequence ID" value="MBO1320734.1"/>
    <property type="molecule type" value="Genomic_DNA"/>
</dbReference>
<dbReference type="GO" id="GO:0006508">
    <property type="term" value="P:proteolysis"/>
    <property type="evidence" value="ECO:0007669"/>
    <property type="project" value="UniProtKB-KW"/>
</dbReference>
<dbReference type="PROSITE" id="PS52035">
    <property type="entry name" value="PEPTIDASE_M14"/>
    <property type="match status" value="1"/>
</dbReference>
<feature type="chain" id="PRO_5035248302" description="carboxypeptidase T" evidence="13">
    <location>
        <begin position="22"/>
        <end position="562"/>
    </location>
</feature>
<comment type="catalytic activity">
    <reaction evidence="10">
        <text>Releases a C-terminal residue, which may be hydrophobic or positively charged.</text>
        <dbReference type="EC" id="3.4.17.18"/>
    </reaction>
</comment>
<evidence type="ECO:0000256" key="1">
    <source>
        <dbReference type="ARBA" id="ARBA00001947"/>
    </source>
</evidence>
<dbReference type="InterPro" id="IPR000834">
    <property type="entry name" value="Peptidase_M14"/>
</dbReference>
<reference evidence="15" key="1">
    <citation type="submission" date="2021-03" db="EMBL/GenBank/DDBJ databases">
        <authorList>
            <person name="Wang G."/>
        </authorList>
    </citation>
    <scope>NUCLEOTIDE SEQUENCE</scope>
    <source>
        <strain evidence="15">KCTC 12899</strain>
    </source>
</reference>
<dbReference type="EC" id="3.4.17.18" evidence="11"/>
<dbReference type="SUPFAM" id="SSF53187">
    <property type="entry name" value="Zn-dependent exopeptidases"/>
    <property type="match status" value="1"/>
</dbReference>
<evidence type="ECO:0000313" key="15">
    <source>
        <dbReference type="EMBL" id="MBO1320734.1"/>
    </source>
</evidence>
<dbReference type="GO" id="GO:0004181">
    <property type="term" value="F:metallocarboxypeptidase activity"/>
    <property type="evidence" value="ECO:0007669"/>
    <property type="project" value="InterPro"/>
</dbReference>
<dbReference type="Gene3D" id="3.40.630.10">
    <property type="entry name" value="Zn peptidases"/>
    <property type="match status" value="1"/>
</dbReference>